<feature type="signal peptide" evidence="16">
    <location>
        <begin position="1"/>
        <end position="27"/>
    </location>
</feature>
<comment type="pathway">
    <text evidence="12">Steroid metabolism; cholesterol degradation.</text>
</comment>
<protein>
    <recommendedName>
        <fullName evidence="14">Cholesterol oxidase</fullName>
        <ecNumber evidence="13">1.1.3.6</ecNumber>
        <ecNumber evidence="11">5.3.3.1</ecNumber>
    </recommendedName>
    <alternativeName>
        <fullName evidence="15">Cholesterol isomerase</fullName>
    </alternativeName>
</protein>
<dbReference type="AlphaFoldDB" id="A0A173LRI6"/>
<dbReference type="PANTHER" id="PTHR47470:SF1">
    <property type="entry name" value="FAD-DEPENDENT OXIDOREDUCTASE 2 FAD BINDING DOMAIN-CONTAINING PROTEIN"/>
    <property type="match status" value="1"/>
</dbReference>
<evidence type="ECO:0000256" key="1">
    <source>
        <dbReference type="ARBA" id="ARBA00001974"/>
    </source>
</evidence>
<dbReference type="InterPro" id="IPR006311">
    <property type="entry name" value="TAT_signal"/>
</dbReference>
<dbReference type="GO" id="GO:0008203">
    <property type="term" value="P:cholesterol metabolic process"/>
    <property type="evidence" value="ECO:0007669"/>
    <property type="project" value="UniProtKB-KW"/>
</dbReference>
<evidence type="ECO:0000313" key="20">
    <source>
        <dbReference type="Proteomes" id="UP000186104"/>
    </source>
</evidence>
<evidence type="ECO:0000256" key="3">
    <source>
        <dbReference type="ARBA" id="ARBA00022548"/>
    </source>
</evidence>
<feature type="chain" id="PRO_5039198950" description="Cholesterol oxidase" evidence="16">
    <location>
        <begin position="28"/>
        <end position="536"/>
    </location>
</feature>
<evidence type="ECO:0000256" key="8">
    <source>
        <dbReference type="ARBA" id="ARBA00023166"/>
    </source>
</evidence>
<dbReference type="SUPFAM" id="SSF54373">
    <property type="entry name" value="FAD-linked reductases, C-terminal domain"/>
    <property type="match status" value="1"/>
</dbReference>
<keyword evidence="7" id="KW-0443">Lipid metabolism</keyword>
<dbReference type="Pfam" id="PF00732">
    <property type="entry name" value="GMC_oxred_N"/>
    <property type="match status" value="1"/>
</dbReference>
<evidence type="ECO:0000256" key="6">
    <source>
        <dbReference type="ARBA" id="ARBA00023002"/>
    </source>
</evidence>
<evidence type="ECO:0000256" key="4">
    <source>
        <dbReference type="ARBA" id="ARBA00022630"/>
    </source>
</evidence>
<dbReference type="InterPro" id="IPR007867">
    <property type="entry name" value="GMC_OxRtase_C"/>
</dbReference>
<dbReference type="Pfam" id="PF05199">
    <property type="entry name" value="GMC_oxred_C"/>
    <property type="match status" value="1"/>
</dbReference>
<dbReference type="InterPro" id="IPR036188">
    <property type="entry name" value="FAD/NAD-bd_sf"/>
</dbReference>
<keyword evidence="9" id="KW-0753">Steroid metabolism</keyword>
<dbReference type="SUPFAM" id="SSF51905">
    <property type="entry name" value="FAD/NAD(P)-binding domain"/>
    <property type="match status" value="1"/>
</dbReference>
<evidence type="ECO:0000256" key="11">
    <source>
        <dbReference type="ARBA" id="ARBA00038856"/>
    </source>
</evidence>
<evidence type="ECO:0000256" key="5">
    <source>
        <dbReference type="ARBA" id="ARBA00022827"/>
    </source>
</evidence>
<keyword evidence="8" id="KW-1207">Sterol metabolism</keyword>
<dbReference type="GO" id="GO:0004769">
    <property type="term" value="F:steroid Delta-isomerase activity"/>
    <property type="evidence" value="ECO:0007669"/>
    <property type="project" value="UniProtKB-EC"/>
</dbReference>
<feature type="domain" description="Glucose-methanol-choline oxidoreductase C-terminal" evidence="18">
    <location>
        <begin position="465"/>
        <end position="520"/>
    </location>
</feature>
<dbReference type="EMBL" id="CP015961">
    <property type="protein sequence ID" value="ANI93670.1"/>
    <property type="molecule type" value="Genomic_DNA"/>
</dbReference>
<comment type="cofactor">
    <cofactor evidence="1">
        <name>FAD</name>
        <dbReference type="ChEBI" id="CHEBI:57692"/>
    </cofactor>
</comment>
<dbReference type="RefSeq" id="WP_067474151.1">
    <property type="nucleotide sequence ID" value="NZ_CP015961.1"/>
</dbReference>
<dbReference type="Gene3D" id="3.30.410.10">
    <property type="entry name" value="Cholesterol Oxidase, domain 2"/>
    <property type="match status" value="1"/>
</dbReference>
<dbReference type="InterPro" id="IPR052542">
    <property type="entry name" value="Cholesterol_Oxidase"/>
</dbReference>
<dbReference type="PANTHER" id="PTHR47470">
    <property type="entry name" value="CHOLESTEROL OXIDASE"/>
    <property type="match status" value="1"/>
</dbReference>
<dbReference type="OrthoDB" id="3587784at2"/>
<dbReference type="GO" id="GO:0050660">
    <property type="term" value="F:flavin adenine dinucleotide binding"/>
    <property type="evidence" value="ECO:0007669"/>
    <property type="project" value="InterPro"/>
</dbReference>
<dbReference type="InterPro" id="IPR000172">
    <property type="entry name" value="GMC_OxRdtase_N"/>
</dbReference>
<keyword evidence="5" id="KW-0274">FAD</keyword>
<comment type="similarity">
    <text evidence="2">Belongs to the GMC oxidoreductase family.</text>
</comment>
<keyword evidence="6" id="KW-0560">Oxidoreductase</keyword>
<evidence type="ECO:0000256" key="13">
    <source>
        <dbReference type="ARBA" id="ARBA00049723"/>
    </source>
</evidence>
<evidence type="ECO:0000256" key="10">
    <source>
        <dbReference type="ARBA" id="ARBA00023235"/>
    </source>
</evidence>
<evidence type="ECO:0000259" key="18">
    <source>
        <dbReference type="Pfam" id="PF05199"/>
    </source>
</evidence>
<evidence type="ECO:0000313" key="19">
    <source>
        <dbReference type="EMBL" id="ANI93670.1"/>
    </source>
</evidence>
<gene>
    <name evidence="19" type="ORF">BJL86_2910</name>
</gene>
<evidence type="ECO:0000256" key="16">
    <source>
        <dbReference type="SAM" id="SignalP"/>
    </source>
</evidence>
<keyword evidence="20" id="KW-1185">Reference proteome</keyword>
<keyword evidence="10" id="KW-0413">Isomerase</keyword>
<evidence type="ECO:0000256" key="2">
    <source>
        <dbReference type="ARBA" id="ARBA00010790"/>
    </source>
</evidence>
<dbReference type="KEGG" id="dtm:BJL86_2910"/>
<evidence type="ECO:0000256" key="9">
    <source>
        <dbReference type="ARBA" id="ARBA00023221"/>
    </source>
</evidence>
<evidence type="ECO:0000256" key="12">
    <source>
        <dbReference type="ARBA" id="ARBA00049645"/>
    </source>
</evidence>
<keyword evidence="3" id="KW-0153">Cholesterol metabolism</keyword>
<dbReference type="STRING" id="499555.BJL86_2910"/>
<evidence type="ECO:0000256" key="14">
    <source>
        <dbReference type="ARBA" id="ARBA00049744"/>
    </source>
</evidence>
<accession>A0A173LRI6</accession>
<dbReference type="EC" id="5.3.3.1" evidence="11"/>
<name>A0A173LRI6_9ACTN</name>
<keyword evidence="4" id="KW-0285">Flavoprotein</keyword>
<dbReference type="EC" id="1.1.3.6" evidence="13"/>
<organism evidence="19 20">
    <name type="scientific">Dietzia timorensis</name>
    <dbReference type="NCBI Taxonomy" id="499555"/>
    <lineage>
        <taxon>Bacteria</taxon>
        <taxon>Bacillati</taxon>
        <taxon>Actinomycetota</taxon>
        <taxon>Actinomycetes</taxon>
        <taxon>Mycobacteriales</taxon>
        <taxon>Dietziaceae</taxon>
        <taxon>Dietzia</taxon>
    </lineage>
</organism>
<feature type="domain" description="Glucose-methanol-choline oxidoreductase N-terminal" evidence="17">
    <location>
        <begin position="132"/>
        <end position="332"/>
    </location>
</feature>
<dbReference type="GO" id="GO:0016995">
    <property type="term" value="F:cholesterol oxidase activity"/>
    <property type="evidence" value="ECO:0007669"/>
    <property type="project" value="UniProtKB-EC"/>
</dbReference>
<dbReference type="Proteomes" id="UP000186104">
    <property type="component" value="Chromosome"/>
</dbReference>
<dbReference type="Gene3D" id="3.50.50.60">
    <property type="entry name" value="FAD/NAD(P)-binding domain"/>
    <property type="match status" value="1"/>
</dbReference>
<proteinExistence type="inferred from homology"/>
<evidence type="ECO:0000256" key="7">
    <source>
        <dbReference type="ARBA" id="ARBA00023098"/>
    </source>
</evidence>
<dbReference type="PROSITE" id="PS51318">
    <property type="entry name" value="TAT"/>
    <property type="match status" value="1"/>
</dbReference>
<evidence type="ECO:0000256" key="15">
    <source>
        <dbReference type="ARBA" id="ARBA00049778"/>
    </source>
</evidence>
<evidence type="ECO:0000259" key="17">
    <source>
        <dbReference type="Pfam" id="PF00732"/>
    </source>
</evidence>
<reference evidence="19 20" key="1">
    <citation type="submission" date="2016-06" db="EMBL/GenBank/DDBJ databases">
        <title>Complete genome sequence of a saline-alkali tolerant type strain Dietzia timorensis ID05-A0528T.</title>
        <authorList>
            <person name="Wu X."/>
        </authorList>
    </citation>
    <scope>NUCLEOTIDE SEQUENCE [LARGE SCALE GENOMIC DNA]</scope>
    <source>
        <strain evidence="19 20">ID05-A0528</strain>
    </source>
</reference>
<sequence>MQLSRRSFLAGTVAAGAALTGASLVPAASAQSAGIARGAAPARVPLTREEHRVVVVGSGFGGGVSALRLTQAGVPVLMLERGREWKSGPNQNTFPLATKPDKRLLWHGATERVAGQRVEIEPYVGLIDAFAGENMTALAPAGLGGGSLIYQGMSLQPAEHVFNEYLPEQLDWQWMNREHYPRVARMLHLAVAPDELIESPTYYPARVFAANARRAGLPVSKIPMPIDWNYALAELRGEMKPAYTNGDGAMGVNNGGKFSVDATYIEAARATGLLQVETHHEVTNVERAPDGRWVVRVNKTDDTGQTVEQKVITTPTLIMAAGSIHTTRLLVRARDRGDVSDLPDAIGQGWGTNADRIYGWHNPEVPFGAQQGGPVVYGSLNWGSAESAHTVIQASTPPLGVDLRTTVMVGFGASRDRGHFSYDSSRDDATLHWPANGDSEIQWGHIHPTATALAGPGGRLIDTNAVFNSTWHSLGGACMGAACDLEGRVDGQRGLYVLDGALIPGTTAACNPSMTIAAVAERAMDSIVRNDVGAII</sequence>
<keyword evidence="16" id="KW-0732">Signal</keyword>